<dbReference type="GO" id="GO:0009378">
    <property type="term" value="F:four-way junction helicase activity"/>
    <property type="evidence" value="ECO:0007669"/>
    <property type="project" value="TreeGrafter"/>
</dbReference>
<keyword evidence="6 11" id="KW-0067">ATP-binding</keyword>
<dbReference type="InterPro" id="IPR027417">
    <property type="entry name" value="P-loop_NTPase"/>
</dbReference>
<reference evidence="16 17" key="1">
    <citation type="journal article" date="2019" name="Nat. Ecol. Evol.">
        <title>Megaphylogeny resolves global patterns of mushroom evolution.</title>
        <authorList>
            <person name="Varga T."/>
            <person name="Krizsan K."/>
            <person name="Foldi C."/>
            <person name="Dima B."/>
            <person name="Sanchez-Garcia M."/>
            <person name="Sanchez-Ramirez S."/>
            <person name="Szollosi G.J."/>
            <person name="Szarkandi J.G."/>
            <person name="Papp V."/>
            <person name="Albert L."/>
            <person name="Andreopoulos W."/>
            <person name="Angelini C."/>
            <person name="Antonin V."/>
            <person name="Barry K.W."/>
            <person name="Bougher N.L."/>
            <person name="Buchanan P."/>
            <person name="Buyck B."/>
            <person name="Bense V."/>
            <person name="Catcheside P."/>
            <person name="Chovatia M."/>
            <person name="Cooper J."/>
            <person name="Damon W."/>
            <person name="Desjardin D."/>
            <person name="Finy P."/>
            <person name="Geml J."/>
            <person name="Haridas S."/>
            <person name="Hughes K."/>
            <person name="Justo A."/>
            <person name="Karasinski D."/>
            <person name="Kautmanova I."/>
            <person name="Kiss B."/>
            <person name="Kocsube S."/>
            <person name="Kotiranta H."/>
            <person name="LaButti K.M."/>
            <person name="Lechner B.E."/>
            <person name="Liimatainen K."/>
            <person name="Lipzen A."/>
            <person name="Lukacs Z."/>
            <person name="Mihaltcheva S."/>
            <person name="Morgado L.N."/>
            <person name="Niskanen T."/>
            <person name="Noordeloos M.E."/>
            <person name="Ohm R.A."/>
            <person name="Ortiz-Santana B."/>
            <person name="Ovrebo C."/>
            <person name="Racz N."/>
            <person name="Riley R."/>
            <person name="Savchenko A."/>
            <person name="Shiryaev A."/>
            <person name="Soop K."/>
            <person name="Spirin V."/>
            <person name="Szebenyi C."/>
            <person name="Tomsovsky M."/>
            <person name="Tulloss R.E."/>
            <person name="Uehling J."/>
            <person name="Grigoriev I.V."/>
            <person name="Vagvolgyi C."/>
            <person name="Papp T."/>
            <person name="Martin F.M."/>
            <person name="Miettinen O."/>
            <person name="Hibbett D.S."/>
            <person name="Nagy L.G."/>
        </authorList>
    </citation>
    <scope>NUCLEOTIDE SEQUENCE [LARGE SCALE GENOMIC DNA]</scope>
    <source>
        <strain evidence="16 17">OMC1185</strain>
    </source>
</reference>
<evidence type="ECO:0000256" key="6">
    <source>
        <dbReference type="ARBA" id="ARBA00022840"/>
    </source>
</evidence>
<proteinExistence type="inferred from homology"/>
<organism evidence="16 17">
    <name type="scientific">Heliocybe sulcata</name>
    <dbReference type="NCBI Taxonomy" id="5364"/>
    <lineage>
        <taxon>Eukaryota</taxon>
        <taxon>Fungi</taxon>
        <taxon>Dikarya</taxon>
        <taxon>Basidiomycota</taxon>
        <taxon>Agaricomycotina</taxon>
        <taxon>Agaricomycetes</taxon>
        <taxon>Gloeophyllales</taxon>
        <taxon>Gloeophyllaceae</taxon>
        <taxon>Heliocybe</taxon>
    </lineage>
</organism>
<keyword evidence="3 11" id="KW-0547">Nucleotide-binding</keyword>
<dbReference type="PROSITE" id="PS00690">
    <property type="entry name" value="DEAH_ATP_HELICASE"/>
    <property type="match status" value="1"/>
</dbReference>
<dbReference type="InterPro" id="IPR004589">
    <property type="entry name" value="DNA_helicase_ATP-dep_RecQ"/>
</dbReference>
<protein>
    <recommendedName>
        <fullName evidence="11">ATP-dependent DNA helicase</fullName>
        <ecNumber evidence="11">5.6.2.4</ecNumber>
    </recommendedName>
</protein>
<dbReference type="Pfam" id="PF16124">
    <property type="entry name" value="RecQ_Zn_bind"/>
    <property type="match status" value="1"/>
</dbReference>
<dbReference type="Gene3D" id="3.40.50.300">
    <property type="entry name" value="P-loop containing nucleotide triphosphate hydrolases"/>
    <property type="match status" value="2"/>
</dbReference>
<evidence type="ECO:0000256" key="4">
    <source>
        <dbReference type="ARBA" id="ARBA00022801"/>
    </source>
</evidence>
<dbReference type="GO" id="GO:0000724">
    <property type="term" value="P:double-strand break repair via homologous recombination"/>
    <property type="evidence" value="ECO:0007669"/>
    <property type="project" value="TreeGrafter"/>
</dbReference>
<evidence type="ECO:0000256" key="5">
    <source>
        <dbReference type="ARBA" id="ARBA00022806"/>
    </source>
</evidence>
<dbReference type="GO" id="GO:0016887">
    <property type="term" value="F:ATP hydrolysis activity"/>
    <property type="evidence" value="ECO:0007669"/>
    <property type="project" value="RHEA"/>
</dbReference>
<dbReference type="STRING" id="5364.A0A5C3MVS6"/>
<dbReference type="GO" id="GO:0003677">
    <property type="term" value="F:DNA binding"/>
    <property type="evidence" value="ECO:0007669"/>
    <property type="project" value="UniProtKB-KW"/>
</dbReference>
<evidence type="ECO:0000259" key="14">
    <source>
        <dbReference type="PROSITE" id="PS51192"/>
    </source>
</evidence>
<dbReference type="Pfam" id="PF00271">
    <property type="entry name" value="Helicase_C"/>
    <property type="match status" value="1"/>
</dbReference>
<feature type="compositionally biased region" description="Polar residues" evidence="13">
    <location>
        <begin position="663"/>
        <end position="678"/>
    </location>
</feature>
<comment type="catalytic activity">
    <reaction evidence="10 11">
        <text>Couples ATP hydrolysis with the unwinding of duplex DNA by translocating in the 3'-5' direction.</text>
        <dbReference type="EC" id="5.6.2.4"/>
    </reaction>
</comment>
<keyword evidence="4 11" id="KW-0378">Hydrolase</keyword>
<comment type="similarity">
    <text evidence="1 11">Belongs to the helicase family. RecQ subfamily.</text>
</comment>
<dbReference type="PROSITE" id="PS51192">
    <property type="entry name" value="HELICASE_ATP_BIND_1"/>
    <property type="match status" value="1"/>
</dbReference>
<dbReference type="GO" id="GO:0005694">
    <property type="term" value="C:chromosome"/>
    <property type="evidence" value="ECO:0007669"/>
    <property type="project" value="TreeGrafter"/>
</dbReference>
<evidence type="ECO:0000256" key="8">
    <source>
        <dbReference type="ARBA" id="ARBA00023235"/>
    </source>
</evidence>
<dbReference type="InterPro" id="IPR011545">
    <property type="entry name" value="DEAD/DEAH_box_helicase_dom"/>
</dbReference>
<evidence type="ECO:0000256" key="3">
    <source>
        <dbReference type="ARBA" id="ARBA00022741"/>
    </source>
</evidence>
<evidence type="ECO:0000256" key="1">
    <source>
        <dbReference type="ARBA" id="ARBA00005446"/>
    </source>
</evidence>
<dbReference type="GO" id="GO:0005524">
    <property type="term" value="F:ATP binding"/>
    <property type="evidence" value="ECO:0007669"/>
    <property type="project" value="UniProtKB-KW"/>
</dbReference>
<dbReference type="AlphaFoldDB" id="A0A5C3MVS6"/>
<feature type="region of interest" description="Disordered" evidence="13">
    <location>
        <begin position="655"/>
        <end position="758"/>
    </location>
</feature>
<dbReference type="CDD" id="cd18794">
    <property type="entry name" value="SF2_C_RecQ"/>
    <property type="match status" value="1"/>
</dbReference>
<dbReference type="Proteomes" id="UP000305948">
    <property type="component" value="Unassembled WGS sequence"/>
</dbReference>
<evidence type="ECO:0000256" key="2">
    <source>
        <dbReference type="ARBA" id="ARBA00022723"/>
    </source>
</evidence>
<dbReference type="FunFam" id="3.40.50.300:FF:001544">
    <property type="entry name" value="ATP-dependent DNA helicase"/>
    <property type="match status" value="1"/>
</dbReference>
<keyword evidence="8" id="KW-0413">Isomerase</keyword>
<accession>A0A5C3MVS6</accession>
<feature type="coiled-coil region" evidence="12">
    <location>
        <begin position="1"/>
        <end position="35"/>
    </location>
</feature>
<keyword evidence="12" id="KW-0175">Coiled coil</keyword>
<dbReference type="InterPro" id="IPR001650">
    <property type="entry name" value="Helicase_C-like"/>
</dbReference>
<gene>
    <name evidence="16" type="ORF">OE88DRAFT_1719725</name>
</gene>
<dbReference type="PROSITE" id="PS51194">
    <property type="entry name" value="HELICASE_CTER"/>
    <property type="match status" value="1"/>
</dbReference>
<dbReference type="GO" id="GO:0046872">
    <property type="term" value="F:metal ion binding"/>
    <property type="evidence" value="ECO:0007669"/>
    <property type="project" value="UniProtKB-KW"/>
</dbReference>
<evidence type="ECO:0000256" key="12">
    <source>
        <dbReference type="SAM" id="Coils"/>
    </source>
</evidence>
<dbReference type="PANTHER" id="PTHR13710">
    <property type="entry name" value="DNA HELICASE RECQ FAMILY MEMBER"/>
    <property type="match status" value="1"/>
</dbReference>
<keyword evidence="5 11" id="KW-0347">Helicase</keyword>
<dbReference type="SMART" id="SM00490">
    <property type="entry name" value="HELICc"/>
    <property type="match status" value="1"/>
</dbReference>
<evidence type="ECO:0000313" key="17">
    <source>
        <dbReference type="Proteomes" id="UP000305948"/>
    </source>
</evidence>
<dbReference type="OrthoDB" id="10261556at2759"/>
<dbReference type="NCBIfam" id="TIGR00614">
    <property type="entry name" value="recQ_fam"/>
    <property type="match status" value="1"/>
</dbReference>
<evidence type="ECO:0000256" key="13">
    <source>
        <dbReference type="SAM" id="MobiDB-lite"/>
    </source>
</evidence>
<evidence type="ECO:0000256" key="11">
    <source>
        <dbReference type="RuleBase" id="RU364117"/>
    </source>
</evidence>
<dbReference type="EC" id="5.6.2.4" evidence="11"/>
<keyword evidence="9 11" id="KW-0539">Nucleus</keyword>
<dbReference type="InterPro" id="IPR032284">
    <property type="entry name" value="RecQ_Zn-bd"/>
</dbReference>
<keyword evidence="2" id="KW-0479">Metal-binding</keyword>
<evidence type="ECO:0000259" key="15">
    <source>
        <dbReference type="PROSITE" id="PS51194"/>
    </source>
</evidence>
<evidence type="ECO:0000256" key="7">
    <source>
        <dbReference type="ARBA" id="ARBA00023125"/>
    </source>
</evidence>
<dbReference type="Pfam" id="PF00270">
    <property type="entry name" value="DEAD"/>
    <property type="match status" value="1"/>
</dbReference>
<dbReference type="SMART" id="SM00487">
    <property type="entry name" value="DEXDc"/>
    <property type="match status" value="1"/>
</dbReference>
<comment type="catalytic activity">
    <reaction evidence="11">
        <text>ATP + H2O = ADP + phosphate + H(+)</text>
        <dbReference type="Rhea" id="RHEA:13065"/>
        <dbReference type="ChEBI" id="CHEBI:15377"/>
        <dbReference type="ChEBI" id="CHEBI:15378"/>
        <dbReference type="ChEBI" id="CHEBI:30616"/>
        <dbReference type="ChEBI" id="CHEBI:43474"/>
        <dbReference type="ChEBI" id="CHEBI:456216"/>
    </reaction>
</comment>
<dbReference type="FunFam" id="3.40.50.300:FF:001456">
    <property type="entry name" value="ATP-dependent DNA helicase"/>
    <property type="match status" value="1"/>
</dbReference>
<dbReference type="GO" id="GO:0005634">
    <property type="term" value="C:nucleus"/>
    <property type="evidence" value="ECO:0007669"/>
    <property type="project" value="UniProtKB-SubCell"/>
</dbReference>
<dbReference type="SUPFAM" id="SSF52540">
    <property type="entry name" value="P-loop containing nucleoside triphosphate hydrolases"/>
    <property type="match status" value="1"/>
</dbReference>
<dbReference type="GO" id="GO:0005737">
    <property type="term" value="C:cytoplasm"/>
    <property type="evidence" value="ECO:0007669"/>
    <property type="project" value="TreeGrafter"/>
</dbReference>
<feature type="domain" description="Helicase C-terminal" evidence="15">
    <location>
        <begin position="314"/>
        <end position="479"/>
    </location>
</feature>
<evidence type="ECO:0000313" key="16">
    <source>
        <dbReference type="EMBL" id="TFK49250.1"/>
    </source>
</evidence>
<feature type="domain" description="Helicase ATP-binding" evidence="14">
    <location>
        <begin position="95"/>
        <end position="278"/>
    </location>
</feature>
<dbReference type="InterPro" id="IPR036388">
    <property type="entry name" value="WH-like_DNA-bd_sf"/>
</dbReference>
<dbReference type="GO" id="GO:0043138">
    <property type="term" value="F:3'-5' DNA helicase activity"/>
    <property type="evidence" value="ECO:0007669"/>
    <property type="project" value="UniProtKB-EC"/>
</dbReference>
<dbReference type="InterPro" id="IPR002464">
    <property type="entry name" value="DNA/RNA_helicase_DEAH_CS"/>
</dbReference>
<comment type="subcellular location">
    <subcellularLocation>
        <location evidence="11">Nucleus</location>
    </subcellularLocation>
</comment>
<sequence>MASLQHQISGLDAEIRDAEENVKKWQDLRDTLVNQRRGLVQQLDQNRIARSAGGSSRKDGIDYNAANFEWTHELKTRMRKVFGIDNFRLCQQGVCNANMDGRDIVCVMPTGGGKSLTYQLPALLTSGCTLVISPLISLIHDQIMHLQEAGVEAVMLTGSVSKEETKRIYARLTSPYGISDGRPSREIKLLYITPEKFAKSKTFQSMLTNVAGAGKLARVVIDEAHCVSQLGHDFRPDYKKLSLLRQLYPSVPILALSATCPPKVLEDLLKTLKLRPVVDSQCAPAEGTVYFTAPLYRKNLHYSIRPKPSSAQAVIKAMAEYILEHHPNESGIIYCLAKKDAATVAQELYETSGGKIRTGVYHADVADSDKENLHKRWRKGEIQVVCATIAFGLGIDKGDVRFVLHHSMSKSLEGFYQESGRAGRDGKDSDCVLYYRAQDAARLSGMVCGDVEGQPKLYDMLRFAHDLKQCRKIQFANYFSISSHVSLSSWATEGEGALTRCGHCDNCARDPQTVEEKDVTLEAWQILRIAEAIKKGGGLETLNKLVDLVRGAGGASFEAKTGGRKRIRGKCKVPEKTGLDLEEIAGGKVGLSKEDTERLLVELLMSHYLIEEFKPTAYSTNVYVSPGPKAISLTRWTRDEVEHRTQRPLRCHFLKKTSRKSKVNTSVTQTVPSNTASRNGKKKTNRITSSDEEEVPSEQDVSSSDVIIHDDDEEDNWAFSYRKTTPPAKKARRNEPSTSAAARKPLNPHDNIIEILSD</sequence>
<dbReference type="PANTHER" id="PTHR13710:SF105">
    <property type="entry name" value="ATP-DEPENDENT DNA HELICASE Q1"/>
    <property type="match status" value="1"/>
</dbReference>
<name>A0A5C3MVS6_9AGAM</name>
<dbReference type="EMBL" id="ML213516">
    <property type="protein sequence ID" value="TFK49250.1"/>
    <property type="molecule type" value="Genomic_DNA"/>
</dbReference>
<dbReference type="Gene3D" id="1.10.10.10">
    <property type="entry name" value="Winged helix-like DNA-binding domain superfamily/Winged helix DNA-binding domain"/>
    <property type="match status" value="1"/>
</dbReference>
<keyword evidence="7" id="KW-0238">DNA-binding</keyword>
<evidence type="ECO:0000256" key="10">
    <source>
        <dbReference type="ARBA" id="ARBA00034617"/>
    </source>
</evidence>
<dbReference type="InterPro" id="IPR014001">
    <property type="entry name" value="Helicase_ATP-bd"/>
</dbReference>
<evidence type="ECO:0000256" key="9">
    <source>
        <dbReference type="ARBA" id="ARBA00023242"/>
    </source>
</evidence>
<keyword evidence="17" id="KW-1185">Reference proteome</keyword>